<dbReference type="Pfam" id="PF01565">
    <property type="entry name" value="FAD_binding_4"/>
    <property type="match status" value="1"/>
</dbReference>
<evidence type="ECO:0000259" key="3">
    <source>
        <dbReference type="PROSITE" id="PS51387"/>
    </source>
</evidence>
<gene>
    <name evidence="4" type="primary">g8581</name>
    <name evidence="4" type="ORF">VP750_LOCUS7710</name>
</gene>
<dbReference type="Gene3D" id="3.30.70.2520">
    <property type="match status" value="1"/>
</dbReference>
<dbReference type="Pfam" id="PF04030">
    <property type="entry name" value="ALO"/>
    <property type="match status" value="1"/>
</dbReference>
<dbReference type="InterPro" id="IPR016166">
    <property type="entry name" value="FAD-bd_PCMH"/>
</dbReference>
<sequence>MGRPQSNDELLQLIKQSTKVKAAGVGHSWWMEQACSGNTSDAVQVVLTEYPAVLALSQRLKQTYRPLDRQDPAAQLIYVDESALTVSVAGGVGLRVLMDWLAAYKTSTSPTGYVILAAPQYIDQTVAGAIATGTHGSTLVDGSLSSQINSLDLALANGTMLTITPQSQPHLWKAAQVSIGRLGVITSVVFRIRKNQPVIRNLLMTNLAGLADKLVGIQNAYNAATTDADRAAAVAPLNLQQTTWYIRHNHLWEITYRPLTNESSSEYQTAMQKLTQVSSVKSAASQAVSTDAAVTSAYALTIEKAVASKIDADTAGSNPKGIFNQVKDAVKLKPDIGFDIIAAANATEPIAEGVFYATVDRPAVELARDAYVTANEAMSIAYSGQMPVGNAHAQYELAIPMSSVGDCFTKINQYVYIDKMINTTAFTYFSQIRVVNEETAYISPTNGGPRVFLNIEDHNSFNDPRGPTFNTDLHKLIAFVNETCSPRLHWAKAGWPRYLSCFDGSVAYPQTWCDFGCAVQDLDPTGKFSSVANVWSFNAANVSTGAGVPFSSCCNAQGFDKARCTCARRTDCTAGPAKACTAEC</sequence>
<evidence type="ECO:0000313" key="5">
    <source>
        <dbReference type="Proteomes" id="UP001497392"/>
    </source>
</evidence>
<dbReference type="InterPro" id="IPR016169">
    <property type="entry name" value="FAD-bd_PCMH_sub2"/>
</dbReference>
<protein>
    <submittedName>
        <fullName evidence="4">G8581 protein</fullName>
    </submittedName>
</protein>
<evidence type="ECO:0000313" key="4">
    <source>
        <dbReference type="EMBL" id="CAL5225804.1"/>
    </source>
</evidence>
<comment type="caution">
    <text evidence="4">The sequence shown here is derived from an EMBL/GenBank/DDBJ whole genome shotgun (WGS) entry which is preliminary data.</text>
</comment>
<feature type="domain" description="FAD-binding PCMH-type" evidence="3">
    <location>
        <begin position="1"/>
        <end position="195"/>
    </location>
</feature>
<comment type="pathway">
    <text evidence="1">Cofactor biosynthesis; L-ascorbate biosynthesis.</text>
</comment>
<dbReference type="PANTHER" id="PTHR43762">
    <property type="entry name" value="L-GULONOLACTONE OXIDASE"/>
    <property type="match status" value="1"/>
</dbReference>
<keyword evidence="5" id="KW-1185">Reference proteome</keyword>
<dbReference type="PANTHER" id="PTHR43762:SF5">
    <property type="entry name" value="FAD-BINDING PCMH-TYPE DOMAIN-CONTAINING PROTEIN"/>
    <property type="match status" value="1"/>
</dbReference>
<keyword evidence="2" id="KW-0560">Oxidoreductase</keyword>
<dbReference type="InterPro" id="IPR010031">
    <property type="entry name" value="FAD_lactone_oxidase-like"/>
</dbReference>
<dbReference type="InterPro" id="IPR006094">
    <property type="entry name" value="Oxid_FAD_bind_N"/>
</dbReference>
<organism evidence="4 5">
    <name type="scientific">Coccomyxa viridis</name>
    <dbReference type="NCBI Taxonomy" id="1274662"/>
    <lineage>
        <taxon>Eukaryota</taxon>
        <taxon>Viridiplantae</taxon>
        <taxon>Chlorophyta</taxon>
        <taxon>core chlorophytes</taxon>
        <taxon>Trebouxiophyceae</taxon>
        <taxon>Trebouxiophyceae incertae sedis</taxon>
        <taxon>Coccomyxaceae</taxon>
        <taxon>Coccomyxa</taxon>
    </lineage>
</organism>
<dbReference type="Gene3D" id="3.30.465.10">
    <property type="match status" value="1"/>
</dbReference>
<dbReference type="Proteomes" id="UP001497392">
    <property type="component" value="Unassembled WGS sequence"/>
</dbReference>
<dbReference type="SUPFAM" id="SSF56176">
    <property type="entry name" value="FAD-binding/transporter-associated domain-like"/>
    <property type="match status" value="1"/>
</dbReference>
<name>A0ABP1G5I2_9CHLO</name>
<dbReference type="PROSITE" id="PS51387">
    <property type="entry name" value="FAD_PCMH"/>
    <property type="match status" value="1"/>
</dbReference>
<dbReference type="InterPro" id="IPR007173">
    <property type="entry name" value="ALO_C"/>
</dbReference>
<evidence type="ECO:0000256" key="1">
    <source>
        <dbReference type="ARBA" id="ARBA00005147"/>
    </source>
</evidence>
<accession>A0ABP1G5I2</accession>
<evidence type="ECO:0000256" key="2">
    <source>
        <dbReference type="ARBA" id="ARBA00023002"/>
    </source>
</evidence>
<dbReference type="EMBL" id="CAXHTA020000015">
    <property type="protein sequence ID" value="CAL5225804.1"/>
    <property type="molecule type" value="Genomic_DNA"/>
</dbReference>
<reference evidence="4 5" key="1">
    <citation type="submission" date="2024-06" db="EMBL/GenBank/DDBJ databases">
        <authorList>
            <person name="Kraege A."/>
            <person name="Thomma B."/>
        </authorList>
    </citation>
    <scope>NUCLEOTIDE SEQUENCE [LARGE SCALE GENOMIC DNA]</scope>
</reference>
<dbReference type="InterPro" id="IPR036318">
    <property type="entry name" value="FAD-bd_PCMH-like_sf"/>
</dbReference>
<proteinExistence type="predicted"/>